<dbReference type="PROSITE" id="PS50090">
    <property type="entry name" value="MYB_LIKE"/>
    <property type="match status" value="1"/>
</dbReference>
<dbReference type="InterPro" id="IPR001878">
    <property type="entry name" value="Znf_CCHC"/>
</dbReference>
<protein>
    <submittedName>
        <fullName evidence="10">Uncharacterized protein</fullName>
    </submittedName>
</protein>
<feature type="domain" description="CCHC-type" evidence="8">
    <location>
        <begin position="7"/>
        <end position="22"/>
    </location>
</feature>
<dbReference type="PROSITE" id="PS50158">
    <property type="entry name" value="ZF_CCHC"/>
    <property type="match status" value="1"/>
</dbReference>
<evidence type="ECO:0000256" key="5">
    <source>
        <dbReference type="ARBA" id="ARBA00023242"/>
    </source>
</evidence>
<evidence type="ECO:0000259" key="8">
    <source>
        <dbReference type="PROSITE" id="PS50158"/>
    </source>
</evidence>
<dbReference type="EMBL" id="JAUESC010000004">
    <property type="protein sequence ID" value="KAK0595927.1"/>
    <property type="molecule type" value="Genomic_DNA"/>
</dbReference>
<keyword evidence="6" id="KW-0479">Metal-binding</keyword>
<keyword evidence="11" id="KW-1185">Reference proteome</keyword>
<name>A0AA39SKY8_ACESA</name>
<dbReference type="InterPro" id="IPR052245">
    <property type="entry name" value="Plant_Stress_Dev_TF"/>
</dbReference>
<evidence type="ECO:0000256" key="2">
    <source>
        <dbReference type="ARBA" id="ARBA00023015"/>
    </source>
</evidence>
<gene>
    <name evidence="10" type="ORF">LWI29_011111</name>
</gene>
<evidence type="ECO:0000256" key="1">
    <source>
        <dbReference type="ARBA" id="ARBA00004123"/>
    </source>
</evidence>
<dbReference type="NCBIfam" id="TIGR01557">
    <property type="entry name" value="myb_SHAQKYF"/>
    <property type="match status" value="1"/>
</dbReference>
<dbReference type="GO" id="GO:0008270">
    <property type="term" value="F:zinc ion binding"/>
    <property type="evidence" value="ECO:0007669"/>
    <property type="project" value="UniProtKB-KW"/>
</dbReference>
<dbReference type="GO" id="GO:0006355">
    <property type="term" value="P:regulation of DNA-templated transcription"/>
    <property type="evidence" value="ECO:0007669"/>
    <property type="project" value="UniProtKB-ARBA"/>
</dbReference>
<reference evidence="10" key="1">
    <citation type="journal article" date="2022" name="Plant J.">
        <title>Strategies of tolerance reflected in two North American maple genomes.</title>
        <authorList>
            <person name="McEvoy S.L."/>
            <person name="Sezen U.U."/>
            <person name="Trouern-Trend A."/>
            <person name="McMahon S.M."/>
            <person name="Schaberg P.G."/>
            <person name="Yang J."/>
            <person name="Wegrzyn J.L."/>
            <person name="Swenson N.G."/>
        </authorList>
    </citation>
    <scope>NUCLEOTIDE SEQUENCE</scope>
    <source>
        <strain evidence="10">NS2018</strain>
    </source>
</reference>
<keyword evidence="2" id="KW-0805">Transcription regulation</keyword>
<dbReference type="SUPFAM" id="SSF46689">
    <property type="entry name" value="Homeodomain-like"/>
    <property type="match status" value="1"/>
</dbReference>
<reference evidence="10" key="2">
    <citation type="submission" date="2023-06" db="EMBL/GenBank/DDBJ databases">
        <authorList>
            <person name="Swenson N.G."/>
            <person name="Wegrzyn J.L."/>
            <person name="Mcevoy S.L."/>
        </authorList>
    </citation>
    <scope>NUCLEOTIDE SEQUENCE</scope>
    <source>
        <strain evidence="10">NS2018</strain>
        <tissue evidence="10">Leaf</tissue>
    </source>
</reference>
<comment type="subcellular location">
    <subcellularLocation>
        <location evidence="1">Nucleus</location>
    </subcellularLocation>
</comment>
<evidence type="ECO:0000313" key="10">
    <source>
        <dbReference type="EMBL" id="KAK0595927.1"/>
    </source>
</evidence>
<dbReference type="PANTHER" id="PTHR44191">
    <property type="entry name" value="TRANSCRIPTION FACTOR KUA1"/>
    <property type="match status" value="1"/>
</dbReference>
<dbReference type="GO" id="GO:0009723">
    <property type="term" value="P:response to ethylene"/>
    <property type="evidence" value="ECO:0007669"/>
    <property type="project" value="TreeGrafter"/>
</dbReference>
<keyword evidence="4" id="KW-0804">Transcription</keyword>
<dbReference type="PROSITE" id="PS51294">
    <property type="entry name" value="HTH_MYB"/>
    <property type="match status" value="1"/>
</dbReference>
<dbReference type="InterPro" id="IPR009057">
    <property type="entry name" value="Homeodomain-like_sf"/>
</dbReference>
<dbReference type="PANTHER" id="PTHR44191:SF45">
    <property type="entry name" value="TRANSCRIPTION FACTOR MYB1R1-LIKE"/>
    <property type="match status" value="1"/>
</dbReference>
<evidence type="ECO:0000313" key="11">
    <source>
        <dbReference type="Proteomes" id="UP001168877"/>
    </source>
</evidence>
<dbReference type="GO" id="GO:0003677">
    <property type="term" value="F:DNA binding"/>
    <property type="evidence" value="ECO:0007669"/>
    <property type="project" value="UniProtKB-KW"/>
</dbReference>
<proteinExistence type="predicted"/>
<keyword evidence="6" id="KW-0862">Zinc</keyword>
<dbReference type="SMART" id="SM00717">
    <property type="entry name" value="SANT"/>
    <property type="match status" value="1"/>
</dbReference>
<evidence type="ECO:0000256" key="4">
    <source>
        <dbReference type="ARBA" id="ARBA00023163"/>
    </source>
</evidence>
<dbReference type="Gene3D" id="1.10.10.60">
    <property type="entry name" value="Homeodomain-like"/>
    <property type="match status" value="1"/>
</dbReference>
<feature type="domain" description="HTH myb-type" evidence="9">
    <location>
        <begin position="67"/>
        <end position="123"/>
    </location>
</feature>
<dbReference type="Pfam" id="PF00249">
    <property type="entry name" value="Myb_DNA-binding"/>
    <property type="match status" value="1"/>
</dbReference>
<dbReference type="InterPro" id="IPR017930">
    <property type="entry name" value="Myb_dom"/>
</dbReference>
<dbReference type="CDD" id="cd00167">
    <property type="entry name" value="SANT"/>
    <property type="match status" value="1"/>
</dbReference>
<keyword evidence="6" id="KW-0863">Zinc-finger</keyword>
<feature type="domain" description="Myb-like" evidence="7">
    <location>
        <begin position="67"/>
        <end position="119"/>
    </location>
</feature>
<evidence type="ECO:0000256" key="6">
    <source>
        <dbReference type="PROSITE-ProRule" id="PRU00047"/>
    </source>
</evidence>
<dbReference type="Proteomes" id="UP001168877">
    <property type="component" value="Unassembled WGS sequence"/>
</dbReference>
<dbReference type="GO" id="GO:0009739">
    <property type="term" value="P:response to gibberellin"/>
    <property type="evidence" value="ECO:0007669"/>
    <property type="project" value="TreeGrafter"/>
</dbReference>
<evidence type="ECO:0000259" key="7">
    <source>
        <dbReference type="PROSITE" id="PS50090"/>
    </source>
</evidence>
<dbReference type="GO" id="GO:0005634">
    <property type="term" value="C:nucleus"/>
    <property type="evidence" value="ECO:0007669"/>
    <property type="project" value="UniProtKB-SubCell"/>
</dbReference>
<keyword evidence="3" id="KW-0238">DNA-binding</keyword>
<accession>A0AA39SKY8</accession>
<comment type="caution">
    <text evidence="10">The sequence shown here is derived from an EMBL/GenBank/DDBJ whole genome shotgun (WGS) entry which is preliminary data.</text>
</comment>
<organism evidence="10 11">
    <name type="scientific">Acer saccharum</name>
    <name type="common">Sugar maple</name>
    <dbReference type="NCBI Taxonomy" id="4024"/>
    <lineage>
        <taxon>Eukaryota</taxon>
        <taxon>Viridiplantae</taxon>
        <taxon>Streptophyta</taxon>
        <taxon>Embryophyta</taxon>
        <taxon>Tracheophyta</taxon>
        <taxon>Spermatophyta</taxon>
        <taxon>Magnoliopsida</taxon>
        <taxon>eudicotyledons</taxon>
        <taxon>Gunneridae</taxon>
        <taxon>Pentapetalae</taxon>
        <taxon>rosids</taxon>
        <taxon>malvids</taxon>
        <taxon>Sapindales</taxon>
        <taxon>Sapindaceae</taxon>
        <taxon>Hippocastanoideae</taxon>
        <taxon>Acereae</taxon>
        <taxon>Acer</taxon>
    </lineage>
</organism>
<keyword evidence="5" id="KW-0539">Nucleus</keyword>
<dbReference type="InterPro" id="IPR006447">
    <property type="entry name" value="Myb_dom_plants"/>
</dbReference>
<evidence type="ECO:0000256" key="3">
    <source>
        <dbReference type="ARBA" id="ARBA00023125"/>
    </source>
</evidence>
<dbReference type="InterPro" id="IPR001005">
    <property type="entry name" value="SANT/Myb"/>
</dbReference>
<dbReference type="AlphaFoldDB" id="A0AA39SKY8"/>
<evidence type="ECO:0000259" key="9">
    <source>
        <dbReference type="PROSITE" id="PS51294"/>
    </source>
</evidence>
<sequence>MVKESARKCSHCGNYGHNSRTCIGGKSFKLFGVNIGKSKKSSMNMENLQSDNVHVDAGSASDVKRGKESKKGIAWTAKEHSDFLAGLNMLGKGNWKGISVHFVKTRNPSQVASHAQKYFLRLASTDNQNRRASIFDVHYQQSALTTCEDSLPVENTAANFSSSQANNSSDHLLNRRFQDNICPEPISTMVANSNIPSFYRIPYMTQGFLVTSNMPTLSYVPVMPAYGYMPGNITTWAHPSGISCLQSVSGGAFQSSHKDSLELKRRGVSSSSQESGLWSS</sequence>